<sequence length="258" mass="30514">MKKHKKETILIGIGLILLSIFLHYLHYLTFKDLHHTLIFLFADIAFIPMDVFFTAFVIEKLLASREKVHNMEKLNMIKGVFFSEFGSDLLEELAKGDRNISNLSKIALVDKEWGKKEFKELEDTIKEHNFSINVNKVDINKIKHILRKKKDMLISFIGNPTLMEHEVFSDLLMSLFHLLEEFDDRYYNLICDCCDDNHIEKDLNVAYEQLTKIWCRYMRHLKGSYPQLFVKAMLHNPFDYRDLEDKLETCGLKCKSKL</sequence>
<dbReference type="HOGENOM" id="CLU_087537_0_0_9"/>
<keyword evidence="1" id="KW-0472">Membrane</keyword>
<evidence type="ECO:0000256" key="1">
    <source>
        <dbReference type="SAM" id="Phobius"/>
    </source>
</evidence>
<proteinExistence type="predicted"/>
<dbReference type="AlphaFoldDB" id="A0A0A7FTU5"/>
<reference evidence="2 3" key="1">
    <citation type="journal article" date="2015" name="Infect. Genet. Evol.">
        <title>Genomic sequences of six botulinum neurotoxin-producing strains representing three clostridial species illustrate the mobility and diversity of botulinum neurotoxin genes.</title>
        <authorList>
            <person name="Smith T.J."/>
            <person name="Hill K.K."/>
            <person name="Xie G."/>
            <person name="Foley B.T."/>
            <person name="Williamson C.H."/>
            <person name="Foster J.T."/>
            <person name="Johnson S.L."/>
            <person name="Chertkov O."/>
            <person name="Teshima H."/>
            <person name="Gibbons H.S."/>
            <person name="Johnsky L.A."/>
            <person name="Karavis M.A."/>
            <person name="Smith L.A."/>
        </authorList>
    </citation>
    <scope>NUCLEOTIDE SEQUENCE [LARGE SCALE GENOMIC DNA]</scope>
    <source>
        <strain evidence="2">Sullivan</strain>
    </source>
</reference>
<protein>
    <submittedName>
        <fullName evidence="2">Uncharacterized protein</fullName>
    </submittedName>
</protein>
<dbReference type="KEGG" id="cbv:U729_1799"/>
<dbReference type="Proteomes" id="UP000030635">
    <property type="component" value="Chromosome"/>
</dbReference>
<dbReference type="eggNOG" id="ENOG5030AIC">
    <property type="taxonomic scope" value="Bacteria"/>
</dbReference>
<keyword evidence="1" id="KW-1133">Transmembrane helix</keyword>
<accession>A0A0A7FTU5</accession>
<organism evidence="2 3">
    <name type="scientific">Clostridium baratii str. Sullivan</name>
    <dbReference type="NCBI Taxonomy" id="1415775"/>
    <lineage>
        <taxon>Bacteria</taxon>
        <taxon>Bacillati</taxon>
        <taxon>Bacillota</taxon>
        <taxon>Clostridia</taxon>
        <taxon>Eubacteriales</taxon>
        <taxon>Clostridiaceae</taxon>
        <taxon>Clostridium</taxon>
    </lineage>
</organism>
<name>A0A0A7FTU5_9CLOT</name>
<dbReference type="OrthoDB" id="9799090at2"/>
<dbReference type="EMBL" id="CP006905">
    <property type="protein sequence ID" value="AIY82998.1"/>
    <property type="molecule type" value="Genomic_DNA"/>
</dbReference>
<dbReference type="RefSeq" id="WP_039313887.1">
    <property type="nucleotide sequence ID" value="NZ_CP006905.1"/>
</dbReference>
<dbReference type="STRING" id="1561.NPD11_1220"/>
<keyword evidence="1" id="KW-0812">Transmembrane</keyword>
<keyword evidence="3" id="KW-1185">Reference proteome</keyword>
<evidence type="ECO:0000313" key="3">
    <source>
        <dbReference type="Proteomes" id="UP000030635"/>
    </source>
</evidence>
<gene>
    <name evidence="2" type="ORF">U729_1799</name>
</gene>
<evidence type="ECO:0000313" key="2">
    <source>
        <dbReference type="EMBL" id="AIY82998.1"/>
    </source>
</evidence>
<feature type="transmembrane region" description="Helical" evidence="1">
    <location>
        <begin position="37"/>
        <end position="58"/>
    </location>
</feature>
<feature type="transmembrane region" description="Helical" evidence="1">
    <location>
        <begin position="7"/>
        <end position="25"/>
    </location>
</feature>